<protein>
    <recommendedName>
        <fullName evidence="4">Lipoprotein</fullName>
    </recommendedName>
</protein>
<sequence>MKFLKLFSLFSIVILMTSCATRYKAIEPEQLMYNSINMEGDVSLEYKYDVLRKKYSKKEQKKDVRLVAVKITNRSNRDMIFGDDLRLTYANDNAISLMERDKIFSSLKQKPATHLFYLLLTPLTFSTTTTNSQGITQTSSAFPAGLIVGPGLAGANLITASSANKKFKEDLLVYDMRGKTIPAGKTVYGLVGVKAGNYDALKINVSRNEKVKKQEAITP</sequence>
<evidence type="ECO:0000256" key="1">
    <source>
        <dbReference type="SAM" id="SignalP"/>
    </source>
</evidence>
<gene>
    <name evidence="2" type="ORF">FHG64_15765</name>
</gene>
<organism evidence="2 3">
    <name type="scientific">Antarcticibacterium flavum</name>
    <dbReference type="NCBI Taxonomy" id="2058175"/>
    <lineage>
        <taxon>Bacteria</taxon>
        <taxon>Pseudomonadati</taxon>
        <taxon>Bacteroidota</taxon>
        <taxon>Flavobacteriia</taxon>
        <taxon>Flavobacteriales</taxon>
        <taxon>Flavobacteriaceae</taxon>
        <taxon>Antarcticibacterium</taxon>
    </lineage>
</organism>
<accession>A0A5B7X6G4</accession>
<dbReference type="KEGG" id="afla:FHG64_15765"/>
<evidence type="ECO:0000313" key="2">
    <source>
        <dbReference type="EMBL" id="QCY70730.1"/>
    </source>
</evidence>
<proteinExistence type="predicted"/>
<dbReference type="AlphaFoldDB" id="A0A5B7X6G4"/>
<keyword evidence="3" id="KW-1185">Reference proteome</keyword>
<feature type="signal peptide" evidence="1">
    <location>
        <begin position="1"/>
        <end position="20"/>
    </location>
</feature>
<dbReference type="OrthoDB" id="798271at2"/>
<keyword evidence="1" id="KW-0732">Signal</keyword>
<dbReference type="EMBL" id="CP040812">
    <property type="protein sequence ID" value="QCY70730.1"/>
    <property type="molecule type" value="Genomic_DNA"/>
</dbReference>
<feature type="chain" id="PRO_5022851270" description="Lipoprotein" evidence="1">
    <location>
        <begin position="21"/>
        <end position="219"/>
    </location>
</feature>
<dbReference type="RefSeq" id="WP_139067299.1">
    <property type="nucleotide sequence ID" value="NZ_CP040812.1"/>
</dbReference>
<reference evidence="2 3" key="1">
    <citation type="submission" date="2019-06" db="EMBL/GenBank/DDBJ databases">
        <title>Complete genome sequence of Antarcticibacterium flavum KCTC 52984T from an Antarctic marine sediment.</title>
        <authorList>
            <person name="Lee Y.M."/>
            <person name="Shin S.C."/>
        </authorList>
    </citation>
    <scope>NUCLEOTIDE SEQUENCE [LARGE SCALE GENOMIC DNA]</scope>
    <source>
        <strain evidence="2 3">KCTC 52984</strain>
    </source>
</reference>
<evidence type="ECO:0008006" key="4">
    <source>
        <dbReference type="Google" id="ProtNLM"/>
    </source>
</evidence>
<name>A0A5B7X6G4_9FLAO</name>
<dbReference type="PROSITE" id="PS51257">
    <property type="entry name" value="PROKAR_LIPOPROTEIN"/>
    <property type="match status" value="1"/>
</dbReference>
<evidence type="ECO:0000313" key="3">
    <source>
        <dbReference type="Proteomes" id="UP000309016"/>
    </source>
</evidence>
<dbReference type="Proteomes" id="UP000309016">
    <property type="component" value="Chromosome"/>
</dbReference>